<accession>A0A5J4WV02</accession>
<reference evidence="2 3" key="1">
    <citation type="submission" date="2019-03" db="EMBL/GenBank/DDBJ databases">
        <title>Single cell metagenomics reveals metabolic interactions within the superorganism composed of flagellate Streblomastix strix and complex community of Bacteroidetes bacteria on its surface.</title>
        <authorList>
            <person name="Treitli S.C."/>
            <person name="Kolisko M."/>
            <person name="Husnik F."/>
            <person name="Keeling P."/>
            <person name="Hampl V."/>
        </authorList>
    </citation>
    <scope>NUCLEOTIDE SEQUENCE [LARGE SCALE GENOMIC DNA]</scope>
    <source>
        <strain evidence="2">ST1C</strain>
    </source>
</reference>
<evidence type="ECO:0000256" key="1">
    <source>
        <dbReference type="SAM" id="MobiDB-lite"/>
    </source>
</evidence>
<evidence type="ECO:0000313" key="3">
    <source>
        <dbReference type="Proteomes" id="UP000324800"/>
    </source>
</evidence>
<feature type="region of interest" description="Disordered" evidence="1">
    <location>
        <begin position="452"/>
        <end position="473"/>
    </location>
</feature>
<protein>
    <submittedName>
        <fullName evidence="2">Uncharacterized protein</fullName>
    </submittedName>
</protein>
<evidence type="ECO:0000313" key="2">
    <source>
        <dbReference type="EMBL" id="KAA6398751.1"/>
    </source>
</evidence>
<name>A0A5J4WV02_9EUKA</name>
<dbReference type="Proteomes" id="UP000324800">
    <property type="component" value="Unassembled WGS sequence"/>
</dbReference>
<dbReference type="AlphaFoldDB" id="A0A5J4WV02"/>
<sequence length="473" mass="55047">MAQQADNTEALHIQRLQRVLVRCGFSHWNKSIEPTETRTCSRMMNAEDKWRNRKTLNLEVNENQTQRRSELKNLISPIQSDSSTQTNLNIDYNCISPQHNIPHIFNSSPLQQHVPSPTLDETLDILRTISIGDLRRHKEKEHEWKLSKLQQYAGLMDVVERIHEIMKHIIEEKKKKKRQVTLAGQIERYAKQNDPSFFSIKELSPIPTARRKDLDLSEEQWNQFDMDTREGVVPYCINDGVAEFINAHSQIYQSIPKTIVDFITYVVEQIIEQLETDDKDQEDLTNELERIVADGFDDYGDEDQSEHRNDPKHFINRNDGLRRSDSRTQVQAIISLEANSLINITKYPPIFYFTMQIDQMDSEETVAGRSYRQLSTKMDPQTTKQSIILAMKTIMSKQTTIESENNNKITKDSATKSNINKIVQIITQRKQDRFIQPIPNKNQEIQTFHNPIASSTQSPLLQNQDMLRGKLQN</sequence>
<comment type="caution">
    <text evidence="2">The sequence shown here is derived from an EMBL/GenBank/DDBJ whole genome shotgun (WGS) entry which is preliminary data.</text>
</comment>
<feature type="region of interest" description="Disordered" evidence="1">
    <location>
        <begin position="297"/>
        <end position="321"/>
    </location>
</feature>
<dbReference type="EMBL" id="SNRW01000890">
    <property type="protein sequence ID" value="KAA6398751.1"/>
    <property type="molecule type" value="Genomic_DNA"/>
</dbReference>
<gene>
    <name evidence="2" type="ORF">EZS28_005724</name>
</gene>
<proteinExistence type="predicted"/>
<organism evidence="2 3">
    <name type="scientific">Streblomastix strix</name>
    <dbReference type="NCBI Taxonomy" id="222440"/>
    <lineage>
        <taxon>Eukaryota</taxon>
        <taxon>Metamonada</taxon>
        <taxon>Preaxostyla</taxon>
        <taxon>Oxymonadida</taxon>
        <taxon>Streblomastigidae</taxon>
        <taxon>Streblomastix</taxon>
    </lineage>
</organism>